<name>A0A0E9S2L8_ANGAN</name>
<organism evidence="1">
    <name type="scientific">Anguilla anguilla</name>
    <name type="common">European freshwater eel</name>
    <name type="synonym">Muraena anguilla</name>
    <dbReference type="NCBI Taxonomy" id="7936"/>
    <lineage>
        <taxon>Eukaryota</taxon>
        <taxon>Metazoa</taxon>
        <taxon>Chordata</taxon>
        <taxon>Craniata</taxon>
        <taxon>Vertebrata</taxon>
        <taxon>Euteleostomi</taxon>
        <taxon>Actinopterygii</taxon>
        <taxon>Neopterygii</taxon>
        <taxon>Teleostei</taxon>
        <taxon>Anguilliformes</taxon>
        <taxon>Anguillidae</taxon>
        <taxon>Anguilla</taxon>
    </lineage>
</organism>
<accession>A0A0E9S2L8</accession>
<dbReference type="AlphaFoldDB" id="A0A0E9S2L8"/>
<proteinExistence type="predicted"/>
<protein>
    <submittedName>
        <fullName evidence="1">Uncharacterized protein</fullName>
    </submittedName>
</protein>
<dbReference type="EMBL" id="GBXM01073130">
    <property type="protein sequence ID" value="JAH35447.1"/>
    <property type="molecule type" value="Transcribed_RNA"/>
</dbReference>
<sequence>MSGAQNQNTTIYIYTAYIYINGAHQNSVICAHIGA</sequence>
<evidence type="ECO:0000313" key="1">
    <source>
        <dbReference type="EMBL" id="JAH35447.1"/>
    </source>
</evidence>
<reference evidence="1" key="1">
    <citation type="submission" date="2014-11" db="EMBL/GenBank/DDBJ databases">
        <authorList>
            <person name="Amaro Gonzalez C."/>
        </authorList>
    </citation>
    <scope>NUCLEOTIDE SEQUENCE</scope>
</reference>
<reference evidence="1" key="2">
    <citation type="journal article" date="2015" name="Fish Shellfish Immunol.">
        <title>Early steps in the European eel (Anguilla anguilla)-Vibrio vulnificus interaction in the gills: Role of the RtxA13 toxin.</title>
        <authorList>
            <person name="Callol A."/>
            <person name="Pajuelo D."/>
            <person name="Ebbesson L."/>
            <person name="Teles M."/>
            <person name="MacKenzie S."/>
            <person name="Amaro C."/>
        </authorList>
    </citation>
    <scope>NUCLEOTIDE SEQUENCE</scope>
</reference>